<dbReference type="EMBL" id="CPYD01000002">
    <property type="protein sequence ID" value="CNE06685.1"/>
    <property type="molecule type" value="Genomic_DNA"/>
</dbReference>
<evidence type="ECO:0000313" key="2">
    <source>
        <dbReference type="Proteomes" id="UP000040578"/>
    </source>
</evidence>
<name>A0ABM9S3N4_9GAMM</name>
<accession>A0ABM9S3N4</accession>
<organism evidence="1 2">
    <name type="scientific">Yersinia nurmii</name>
    <dbReference type="NCBI Taxonomy" id="685706"/>
    <lineage>
        <taxon>Bacteria</taxon>
        <taxon>Pseudomonadati</taxon>
        <taxon>Pseudomonadota</taxon>
        <taxon>Gammaproteobacteria</taxon>
        <taxon>Enterobacterales</taxon>
        <taxon>Yersiniaceae</taxon>
        <taxon>Yersinia</taxon>
    </lineage>
</organism>
<reference evidence="1 2" key="1">
    <citation type="submission" date="2015-03" db="EMBL/GenBank/DDBJ databases">
        <authorList>
            <consortium name="Pathogen Informatics"/>
            <person name="Murphy D."/>
        </authorList>
    </citation>
    <scope>NUCLEOTIDE SEQUENCE [LARGE SCALE GENOMIC DNA]</scope>
    <source>
        <strain evidence="2">type strain: CIP110231</strain>
    </source>
</reference>
<evidence type="ECO:0000313" key="1">
    <source>
        <dbReference type="EMBL" id="CNE06685.1"/>
    </source>
</evidence>
<protein>
    <submittedName>
        <fullName evidence="1">Uncharacterized protein</fullName>
    </submittedName>
</protein>
<dbReference type="Proteomes" id="UP000040578">
    <property type="component" value="Unassembled WGS sequence"/>
</dbReference>
<gene>
    <name evidence="1" type="ORF">ERS137967_00657</name>
</gene>
<sequence length="106" mass="12081">MEFSFWLIFDLRIPHISKLNNPCLCTYRLPDAQATSFITQADRTALFASLLMTPLCAVHGGLPDPLFFTQQAEMCSERSNPKTKFKTDNHLCFDVERRNQKVGRAG</sequence>
<proteinExistence type="predicted"/>
<keyword evidence="2" id="KW-1185">Reference proteome</keyword>
<comment type="caution">
    <text evidence="1">The sequence shown here is derived from an EMBL/GenBank/DDBJ whole genome shotgun (WGS) entry which is preliminary data.</text>
</comment>